<feature type="chain" id="PRO_5003878202" description="DUF3943 domain-containing protein" evidence="1">
    <location>
        <begin position="30"/>
        <end position="319"/>
    </location>
</feature>
<dbReference type="KEGG" id="saga:M5M_07785"/>
<accession>K4KI16</accession>
<name>K4KI16_SIMAS</name>
<dbReference type="EMBL" id="CP003746">
    <property type="protein sequence ID" value="AFU98748.1"/>
    <property type="molecule type" value="Genomic_DNA"/>
</dbReference>
<dbReference type="Pfam" id="PF13084">
    <property type="entry name" value="DUF3943"/>
    <property type="match status" value="1"/>
</dbReference>
<feature type="signal peptide" evidence="1">
    <location>
        <begin position="1"/>
        <end position="29"/>
    </location>
</feature>
<dbReference type="Proteomes" id="UP000000466">
    <property type="component" value="Chromosome"/>
</dbReference>
<keyword evidence="1" id="KW-0732">Signal</keyword>
<dbReference type="STRING" id="1117647.M5M_07785"/>
<dbReference type="AlphaFoldDB" id="K4KI16"/>
<protein>
    <recommendedName>
        <fullName evidence="2">DUF3943 domain-containing protein</fullName>
    </recommendedName>
</protein>
<evidence type="ECO:0000259" key="2">
    <source>
        <dbReference type="Pfam" id="PF13084"/>
    </source>
</evidence>
<keyword evidence="4" id="KW-1185">Reference proteome</keyword>
<dbReference type="eggNOG" id="COG3637">
    <property type="taxonomic scope" value="Bacteria"/>
</dbReference>
<gene>
    <name evidence="3" type="ordered locus">M5M_07785</name>
</gene>
<evidence type="ECO:0000313" key="3">
    <source>
        <dbReference type="EMBL" id="AFU98748.1"/>
    </source>
</evidence>
<dbReference type="InterPro" id="IPR025079">
    <property type="entry name" value="DUF3943"/>
</dbReference>
<reference evidence="3 4" key="1">
    <citation type="journal article" date="2013" name="Genome Announc.">
        <title>Complete genome sequence of Simiduia agarivorans SA1(T), a marine bacterium able to degrade a variety of polysaccharides.</title>
        <authorList>
            <person name="Lin S.Y."/>
            <person name="Shieh W.Y."/>
            <person name="Chen J.S."/>
            <person name="Tang S.L."/>
        </authorList>
    </citation>
    <scope>NUCLEOTIDE SEQUENCE [LARGE SCALE GENOMIC DNA]</scope>
    <source>
        <strain evidence="4">DSM 21679 / JCM 13881 / BCRC 17597 / SA1</strain>
    </source>
</reference>
<evidence type="ECO:0000313" key="4">
    <source>
        <dbReference type="Proteomes" id="UP000000466"/>
    </source>
</evidence>
<evidence type="ECO:0000256" key="1">
    <source>
        <dbReference type="SAM" id="SignalP"/>
    </source>
</evidence>
<dbReference type="RefSeq" id="WP_015046921.1">
    <property type="nucleotide sequence ID" value="NC_018868.3"/>
</dbReference>
<feature type="domain" description="DUF3943" evidence="2">
    <location>
        <begin position="165"/>
        <end position="274"/>
    </location>
</feature>
<organism evidence="3 4">
    <name type="scientific">Simiduia agarivorans (strain DSM 21679 / JCM 13881 / BCRC 17597 / SA1)</name>
    <dbReference type="NCBI Taxonomy" id="1117647"/>
    <lineage>
        <taxon>Bacteria</taxon>
        <taxon>Pseudomonadati</taxon>
        <taxon>Pseudomonadota</taxon>
        <taxon>Gammaproteobacteria</taxon>
        <taxon>Cellvibrionales</taxon>
        <taxon>Cellvibrionaceae</taxon>
        <taxon>Simiduia</taxon>
    </lineage>
</organism>
<dbReference type="HOGENOM" id="CLU_871243_0_0_6"/>
<sequence>MKSRNLTEVARPLGLVSLILLAVLSPAQAQSQSGEPVFDAADLRYFSPDALQLASADEPVNEDLSWRERRAQKHADKPLYTPHAEPDFVVDRQCQLDRGRFTVDIFKPATCGEDRELFLDHNKLIMVGGFGVMYALYLMPPEYTNWDPESREAPLKNWVENVQKGPVWDEDPFWINYIGHPYFGGVYYQAARAAGYNQWNSFVYTALMSTFYWEYGLEAFYEIPSLQDMFVTPIGGALWGEFAFQKKLQLKASIARRGEASFLDKAGLFVLDPIDSVSGWINYGMGYQWIKRGTVGFTSAPPVAMNVQGYQGLQIQLEF</sequence>
<proteinExistence type="predicted"/>